<sequence>MDRLIAPLMQRKRKSPNFSKSGMIIPSPGVLKKSRKVGKMGLGSQFYPLERTDPSRSSRVDWQTRLAVRLVGAMSVDLDLVGSKQTRLAPDEEKALQKALGGLLMQGRWLPTPKRPSEVAVVVVLQEVTQVDPICKKSEECQKTNRPDWAELTRLGRSEKMALPEAPDDILQQAVRTRISSRRDTHARAYATRLEIVHLPRDSRWTRVRRSRHLLFTICRSRAVESPRSKGTRNKDACHRIYNTEIETPKVDGMGRTNETRARTGRPFSSIDRGASNSLMPRDIGESRNDDYALEW</sequence>
<evidence type="ECO:0000313" key="2">
    <source>
        <dbReference type="EMBL" id="PKI70305.1"/>
    </source>
</evidence>
<feature type="compositionally biased region" description="Basic and acidic residues" evidence="1">
    <location>
        <begin position="283"/>
        <end position="296"/>
    </location>
</feature>
<proteinExistence type="predicted"/>
<feature type="region of interest" description="Disordered" evidence="1">
    <location>
        <begin position="1"/>
        <end position="25"/>
    </location>
</feature>
<keyword evidence="3" id="KW-1185">Reference proteome</keyword>
<dbReference type="Proteomes" id="UP000233551">
    <property type="component" value="Unassembled WGS sequence"/>
</dbReference>
<reference evidence="2 3" key="1">
    <citation type="submission" date="2017-11" db="EMBL/GenBank/DDBJ databases">
        <title>De-novo sequencing of pomegranate (Punica granatum L.) genome.</title>
        <authorList>
            <person name="Akparov Z."/>
            <person name="Amiraslanov A."/>
            <person name="Hajiyeva S."/>
            <person name="Abbasov M."/>
            <person name="Kaur K."/>
            <person name="Hamwieh A."/>
            <person name="Solovyev V."/>
            <person name="Salamov A."/>
            <person name="Braich B."/>
            <person name="Kosarev P."/>
            <person name="Mahmoud A."/>
            <person name="Hajiyev E."/>
            <person name="Babayeva S."/>
            <person name="Izzatullayeva V."/>
            <person name="Mammadov A."/>
            <person name="Mammadov A."/>
            <person name="Sharifova S."/>
            <person name="Ojaghi J."/>
            <person name="Eynullazada K."/>
            <person name="Bayramov B."/>
            <person name="Abdulazimova A."/>
            <person name="Shahmuradov I."/>
        </authorList>
    </citation>
    <scope>NUCLEOTIDE SEQUENCE [LARGE SCALE GENOMIC DNA]</scope>
    <source>
        <strain evidence="3">cv. AG2017</strain>
        <tissue evidence="2">Leaf</tissue>
    </source>
</reference>
<comment type="caution">
    <text evidence="2">The sequence shown here is derived from an EMBL/GenBank/DDBJ whole genome shotgun (WGS) entry which is preliminary data.</text>
</comment>
<gene>
    <name evidence="2" type="ORF">CRG98_009297</name>
</gene>
<dbReference type="AlphaFoldDB" id="A0A2I0KP87"/>
<accession>A0A2I0KP87</accession>
<protein>
    <submittedName>
        <fullName evidence="2">Uncharacterized protein</fullName>
    </submittedName>
</protein>
<feature type="region of interest" description="Disordered" evidence="1">
    <location>
        <begin position="250"/>
        <end position="296"/>
    </location>
</feature>
<name>A0A2I0KP87_PUNGR</name>
<dbReference type="EMBL" id="PGOL01000462">
    <property type="protein sequence ID" value="PKI70305.1"/>
    <property type="molecule type" value="Genomic_DNA"/>
</dbReference>
<evidence type="ECO:0000256" key="1">
    <source>
        <dbReference type="SAM" id="MobiDB-lite"/>
    </source>
</evidence>
<organism evidence="2 3">
    <name type="scientific">Punica granatum</name>
    <name type="common">Pomegranate</name>
    <dbReference type="NCBI Taxonomy" id="22663"/>
    <lineage>
        <taxon>Eukaryota</taxon>
        <taxon>Viridiplantae</taxon>
        <taxon>Streptophyta</taxon>
        <taxon>Embryophyta</taxon>
        <taxon>Tracheophyta</taxon>
        <taxon>Spermatophyta</taxon>
        <taxon>Magnoliopsida</taxon>
        <taxon>eudicotyledons</taxon>
        <taxon>Gunneridae</taxon>
        <taxon>Pentapetalae</taxon>
        <taxon>rosids</taxon>
        <taxon>malvids</taxon>
        <taxon>Myrtales</taxon>
        <taxon>Lythraceae</taxon>
        <taxon>Punica</taxon>
    </lineage>
</organism>
<evidence type="ECO:0000313" key="3">
    <source>
        <dbReference type="Proteomes" id="UP000233551"/>
    </source>
</evidence>